<accession>A0A139I632</accession>
<dbReference type="Proteomes" id="UP000073492">
    <property type="component" value="Unassembled WGS sequence"/>
</dbReference>
<gene>
    <name evidence="1" type="ORF">AC579_506</name>
</gene>
<dbReference type="OrthoDB" id="408631at2759"/>
<dbReference type="EMBL" id="LFZO01000284">
    <property type="protein sequence ID" value="KXT10144.1"/>
    <property type="molecule type" value="Genomic_DNA"/>
</dbReference>
<comment type="caution">
    <text evidence="1">The sequence shown here is derived from an EMBL/GenBank/DDBJ whole genome shotgun (WGS) entry which is preliminary data.</text>
</comment>
<protein>
    <submittedName>
        <fullName evidence="1">Uncharacterized protein</fullName>
    </submittedName>
</protein>
<dbReference type="PANTHER" id="PTHR42085">
    <property type="entry name" value="F-BOX DOMAIN-CONTAINING PROTEIN"/>
    <property type="match status" value="1"/>
</dbReference>
<sequence>MSLAPLLTLPAELRLRIYEFIFDAQIVGYKLERKDRFSVVIRAVEEDKASHNITIADSPFTLIRVCRTLHDEIGSLLPGIEDLDLHFCNLTRRHAQAWMQSIPTEQVAKIRHLKITGWDTCYLRRPMYSEGHRYNCQFGIAEVCTKACGALSNENEIKARSGLCDRSLFVDLTILERHFDADRWSRLLGADQRVQSISNGFVGEPAYGRNYQRGHYLLRMLDGCIHVDEPKAHPERFSIFSSQCNSIVDIQQSLANLVGHDGKLNVTRQAILGLVDSVLGDGFQGGSSERYLRLVMNHAQPR</sequence>
<evidence type="ECO:0000313" key="1">
    <source>
        <dbReference type="EMBL" id="KXT10144.1"/>
    </source>
</evidence>
<name>A0A139I632_9PEZI</name>
<keyword evidence="2" id="KW-1185">Reference proteome</keyword>
<evidence type="ECO:0000313" key="2">
    <source>
        <dbReference type="Proteomes" id="UP000073492"/>
    </source>
</evidence>
<reference evidence="1 2" key="1">
    <citation type="submission" date="2015-07" db="EMBL/GenBank/DDBJ databases">
        <title>Comparative genomics of the Sigatoka disease complex on banana suggests a link between parallel evolutionary changes in Pseudocercospora fijiensis and Pseudocercospora eumusae and increased virulence on the banana host.</title>
        <authorList>
            <person name="Chang T.-C."/>
            <person name="Salvucci A."/>
            <person name="Crous P.W."/>
            <person name="Stergiopoulos I."/>
        </authorList>
    </citation>
    <scope>NUCLEOTIDE SEQUENCE [LARGE SCALE GENOMIC DNA]</scope>
    <source>
        <strain evidence="1 2">CBS 116634</strain>
    </source>
</reference>
<dbReference type="AlphaFoldDB" id="A0A139I632"/>
<proteinExistence type="predicted"/>
<organism evidence="1 2">
    <name type="scientific">Pseudocercospora musae</name>
    <dbReference type="NCBI Taxonomy" id="113226"/>
    <lineage>
        <taxon>Eukaryota</taxon>
        <taxon>Fungi</taxon>
        <taxon>Dikarya</taxon>
        <taxon>Ascomycota</taxon>
        <taxon>Pezizomycotina</taxon>
        <taxon>Dothideomycetes</taxon>
        <taxon>Dothideomycetidae</taxon>
        <taxon>Mycosphaerellales</taxon>
        <taxon>Mycosphaerellaceae</taxon>
        <taxon>Pseudocercospora</taxon>
    </lineage>
</organism>
<dbReference type="PANTHER" id="PTHR42085:SF1">
    <property type="entry name" value="F-BOX DOMAIN-CONTAINING PROTEIN"/>
    <property type="match status" value="1"/>
</dbReference>
<dbReference type="InterPro" id="IPR038883">
    <property type="entry name" value="AN11006-like"/>
</dbReference>